<accession>A0ABZ2D1E2</accession>
<proteinExistence type="predicted"/>
<keyword evidence="1" id="KW-0732">Signal</keyword>
<dbReference type="RefSeq" id="WP_338445618.1">
    <property type="nucleotide sequence ID" value="NZ_CP144918.1"/>
</dbReference>
<feature type="chain" id="PRO_5046213262" evidence="1">
    <location>
        <begin position="21"/>
        <end position="293"/>
    </location>
</feature>
<protein>
    <submittedName>
        <fullName evidence="2">Glycoside hydrolase</fullName>
    </submittedName>
</protein>
<keyword evidence="2" id="KW-0378">Hydrolase</keyword>
<dbReference type="EMBL" id="CP144918">
    <property type="protein sequence ID" value="WWA46721.1"/>
    <property type="molecule type" value="Genomic_DNA"/>
</dbReference>
<reference evidence="2 3" key="1">
    <citation type="submission" date="2024-02" db="EMBL/GenBank/DDBJ databases">
        <title>The whole genome sequence of five bacterial samples isolated from Abu Dhabi Sabkha-shore region.</title>
        <authorList>
            <person name="Sudalaimuthuasari N."/>
            <person name="Sarfraz B."/>
            <person name="Tuyisabe J.D."/>
            <person name="Mugisha Ntwali L.D.M."/>
            <person name="Ali A.I.A.A."/>
            <person name="Almansoori S.Z.A."/>
            <person name="Alajami H.S.A."/>
            <person name="Almeqbaali A.A.S."/>
            <person name="Kundu B."/>
            <person name="Saeed E.E."/>
            <person name="Sukumarinath V."/>
            <person name="Mishra A.K."/>
            <person name="Hazzouri K.M."/>
            <person name="Almaskari R."/>
            <person name="Sharma A.K."/>
            <person name="Amiri K.M.A."/>
        </authorList>
    </citation>
    <scope>NUCLEOTIDE SEQUENCE [LARGE SCALE GENOMIC DNA]</scope>
    <source>
        <strain evidence="3">kcgeb_sd</strain>
    </source>
</reference>
<keyword evidence="3" id="KW-1185">Reference proteome</keyword>
<feature type="signal peptide" evidence="1">
    <location>
        <begin position="1"/>
        <end position="20"/>
    </location>
</feature>
<sequence>MAGKAVALAVACSIAALPLAGCTAGGQAPPAHLGLDPFYVRYRDAGGIAVVSSARVESEALAKASRMIDDMLAHRPDLRAVLSQRGYRVAIMAESEAITDLPENAHWTKPAKDDPRLTRCERKHYEERIGRLSDREYWNARARGIGGRFTVAAEEDVLGRPTSRYYGETILVHEFAHNVLDAIQAADPALYGQIEQAYAAALDEGLWKDEYASTTVQEYWAEGTQFWFNSNRLAVFDGRRILNHADLAAYDPRLAAALAQAYGKRHRLAADPFYRHPARVPPGPIPENTAEVC</sequence>
<dbReference type="Proteomes" id="UP001335183">
    <property type="component" value="Chromosome"/>
</dbReference>
<organism evidence="2 3">
    <name type="scientific">Pelagerythrobacter marensis</name>
    <dbReference type="NCBI Taxonomy" id="543877"/>
    <lineage>
        <taxon>Bacteria</taxon>
        <taxon>Pseudomonadati</taxon>
        <taxon>Pseudomonadota</taxon>
        <taxon>Alphaproteobacteria</taxon>
        <taxon>Sphingomonadales</taxon>
        <taxon>Erythrobacteraceae</taxon>
        <taxon>Pelagerythrobacter</taxon>
    </lineage>
</organism>
<evidence type="ECO:0000313" key="3">
    <source>
        <dbReference type="Proteomes" id="UP001335183"/>
    </source>
</evidence>
<evidence type="ECO:0000256" key="1">
    <source>
        <dbReference type="SAM" id="SignalP"/>
    </source>
</evidence>
<dbReference type="GO" id="GO:0016787">
    <property type="term" value="F:hydrolase activity"/>
    <property type="evidence" value="ECO:0007669"/>
    <property type="project" value="UniProtKB-KW"/>
</dbReference>
<evidence type="ECO:0000313" key="2">
    <source>
        <dbReference type="EMBL" id="WWA46721.1"/>
    </source>
</evidence>
<name>A0ABZ2D1E2_9SPHN</name>
<gene>
    <name evidence="2" type="ORF">V5F89_10595</name>
</gene>